<proteinExistence type="predicted"/>
<evidence type="ECO:0000313" key="2">
    <source>
        <dbReference type="Proteomes" id="UP000664940"/>
    </source>
</evidence>
<organism evidence="1 2">
    <name type="scientific">Phyllostomus discolor</name>
    <name type="common">pale spear-nosed bat</name>
    <dbReference type="NCBI Taxonomy" id="89673"/>
    <lineage>
        <taxon>Eukaryota</taxon>
        <taxon>Metazoa</taxon>
        <taxon>Chordata</taxon>
        <taxon>Craniata</taxon>
        <taxon>Vertebrata</taxon>
        <taxon>Euteleostomi</taxon>
        <taxon>Mammalia</taxon>
        <taxon>Eutheria</taxon>
        <taxon>Laurasiatheria</taxon>
        <taxon>Chiroptera</taxon>
        <taxon>Yangochiroptera</taxon>
        <taxon>Phyllostomidae</taxon>
        <taxon>Phyllostominae</taxon>
        <taxon>Phyllostomus</taxon>
    </lineage>
</organism>
<name>A0A833Z4F2_9CHIR</name>
<reference evidence="1 2" key="1">
    <citation type="journal article" date="2020" name="Nature">
        <title>Six reference-quality genomes reveal evolution of bat adaptations.</title>
        <authorList>
            <person name="Jebb D."/>
            <person name="Huang Z."/>
            <person name="Pippel M."/>
            <person name="Hughes G.M."/>
            <person name="Lavrichenko K."/>
            <person name="Devanna P."/>
            <person name="Winkler S."/>
            <person name="Jermiin L.S."/>
            <person name="Skirmuntt E.C."/>
            <person name="Katzourakis A."/>
            <person name="Burkitt-Gray L."/>
            <person name="Ray D.A."/>
            <person name="Sullivan K.A.M."/>
            <person name="Roscito J.G."/>
            <person name="Kirilenko B.M."/>
            <person name="Davalos L.M."/>
            <person name="Corthals A.P."/>
            <person name="Power M.L."/>
            <person name="Jones G."/>
            <person name="Ransome R.D."/>
            <person name="Dechmann D.K.N."/>
            <person name="Locatelli A.G."/>
            <person name="Puechmaille S.J."/>
            <person name="Fedrigo O."/>
            <person name="Jarvis E.D."/>
            <person name="Hiller M."/>
            <person name="Vernes S.C."/>
            <person name="Myers E.W."/>
            <person name="Teeling E.C."/>
        </authorList>
    </citation>
    <scope>NUCLEOTIDE SEQUENCE [LARGE SCALE GENOMIC DNA]</scope>
    <source>
        <strain evidence="1">Bat1K_MPI-CBG_1</strain>
    </source>
</reference>
<sequence>MEQKTPTMLSFGKPKTSLTNAIKLEKGIVDNDEIFDPGGQSKFVLKNLQHYTVHPQLGQYYEPLKPTELQKLMARNKRALSFTLKVTEYDQDKTLLILTNNPPPSPMGQQGKDLPPKYFPKEFLLKVMHKPAEKVCLLSMPQKKTLRPKLKPVFPVTLLKGPASKQEQWFRFSTENDFKSEGKYSMLCTLRKQKSMYPQLTFAQVCNRDTVKDVSKNSQSGTATSKIKWEPLTLEALLEEKPTRIAPGEKDFRFGRAQHWFTKNTAAIK</sequence>
<dbReference type="AlphaFoldDB" id="A0A833Z4F2"/>
<gene>
    <name evidence="1" type="ORF">HJG60_019632</name>
</gene>
<dbReference type="Pfam" id="PF14994">
    <property type="entry name" value="TSGA13"/>
    <property type="match status" value="1"/>
</dbReference>
<protein>
    <submittedName>
        <fullName evidence="1">Testis specific 13</fullName>
    </submittedName>
</protein>
<dbReference type="PANTHER" id="PTHR37352">
    <property type="entry name" value="TESTIS-SPECIFIC GENE 13 PROTEIN"/>
    <property type="match status" value="1"/>
</dbReference>
<accession>A0A833Z4F2</accession>
<dbReference type="PANTHER" id="PTHR37352:SF1">
    <property type="entry name" value="TESTIS-SPECIFIC GENE 13 PROTEIN"/>
    <property type="match status" value="1"/>
</dbReference>
<comment type="caution">
    <text evidence="1">The sequence shown here is derived from an EMBL/GenBank/DDBJ whole genome shotgun (WGS) entry which is preliminary data.</text>
</comment>
<dbReference type="InterPro" id="IPR029241">
    <property type="entry name" value="TSGA13"/>
</dbReference>
<dbReference type="Proteomes" id="UP000664940">
    <property type="component" value="Unassembled WGS sequence"/>
</dbReference>
<dbReference type="EMBL" id="JABVXQ010000011">
    <property type="protein sequence ID" value="KAF6087069.1"/>
    <property type="molecule type" value="Genomic_DNA"/>
</dbReference>
<evidence type="ECO:0000313" key="1">
    <source>
        <dbReference type="EMBL" id="KAF6087069.1"/>
    </source>
</evidence>